<feature type="domain" description="SPOR" evidence="3">
    <location>
        <begin position="361"/>
        <end position="439"/>
    </location>
</feature>
<name>A0ABR5VHM2_MARGR</name>
<dbReference type="PROSITE" id="PS51724">
    <property type="entry name" value="SPOR"/>
    <property type="match status" value="1"/>
</dbReference>
<dbReference type="InterPro" id="IPR007730">
    <property type="entry name" value="SPOR-like_dom"/>
</dbReference>
<accession>A0ABR5VHM2</accession>
<feature type="region of interest" description="Disordered" evidence="1">
    <location>
        <begin position="176"/>
        <end position="235"/>
    </location>
</feature>
<keyword evidence="2" id="KW-0812">Transmembrane</keyword>
<feature type="transmembrane region" description="Helical" evidence="2">
    <location>
        <begin position="253"/>
        <end position="272"/>
    </location>
</feature>
<dbReference type="SUPFAM" id="SSF110997">
    <property type="entry name" value="Sporulation related repeat"/>
    <property type="match status" value="1"/>
</dbReference>
<keyword evidence="2" id="KW-1133">Transmembrane helix</keyword>
<dbReference type="EMBL" id="LSYU01000036">
    <property type="protein sequence ID" value="KXX65258.1"/>
    <property type="molecule type" value="Genomic_DNA"/>
</dbReference>
<reference evidence="4 5" key="1">
    <citation type="submission" date="2016-02" db="EMBL/GenBank/DDBJ databases">
        <title>Genome sequence of Marichromatium gracile YL-28, a purple sulfur bacterium.</title>
        <authorList>
            <person name="Zhao C."/>
            <person name="Hong X."/>
            <person name="Chen S."/>
            <person name="Yang S."/>
        </authorList>
    </citation>
    <scope>NUCLEOTIDE SEQUENCE [LARGE SCALE GENOMIC DNA]</scope>
    <source>
        <strain evidence="4 5">YL28</strain>
    </source>
</reference>
<proteinExistence type="predicted"/>
<dbReference type="InterPro" id="IPR036680">
    <property type="entry name" value="SPOR-like_sf"/>
</dbReference>
<feature type="compositionally biased region" description="Acidic residues" evidence="1">
    <location>
        <begin position="330"/>
        <end position="342"/>
    </location>
</feature>
<dbReference type="RefSeq" id="WP_062273613.1">
    <property type="nucleotide sequence ID" value="NZ_LSYU01000036.1"/>
</dbReference>
<organism evidence="4 5">
    <name type="scientific">Marichromatium gracile</name>
    <name type="common">Chromatium gracile</name>
    <dbReference type="NCBI Taxonomy" id="1048"/>
    <lineage>
        <taxon>Bacteria</taxon>
        <taxon>Pseudomonadati</taxon>
        <taxon>Pseudomonadota</taxon>
        <taxon>Gammaproteobacteria</taxon>
        <taxon>Chromatiales</taxon>
        <taxon>Chromatiaceae</taxon>
        <taxon>Marichromatium</taxon>
    </lineage>
</organism>
<dbReference type="Proteomes" id="UP000075766">
    <property type="component" value="Unassembled WGS sequence"/>
</dbReference>
<dbReference type="Pfam" id="PF05036">
    <property type="entry name" value="SPOR"/>
    <property type="match status" value="1"/>
</dbReference>
<evidence type="ECO:0000256" key="1">
    <source>
        <dbReference type="SAM" id="MobiDB-lite"/>
    </source>
</evidence>
<gene>
    <name evidence="4" type="ORF">AY586_10460</name>
</gene>
<evidence type="ECO:0000313" key="5">
    <source>
        <dbReference type="Proteomes" id="UP000075766"/>
    </source>
</evidence>
<evidence type="ECO:0000259" key="3">
    <source>
        <dbReference type="PROSITE" id="PS51724"/>
    </source>
</evidence>
<feature type="region of interest" description="Disordered" evidence="1">
    <location>
        <begin position="97"/>
        <end position="164"/>
    </location>
</feature>
<evidence type="ECO:0000313" key="4">
    <source>
        <dbReference type="EMBL" id="KXX65258.1"/>
    </source>
</evidence>
<sequence>MTEENSTPRTAEAGAKQDRDAALIATISHRLARVAEQDPDGTETLVNSLGRALAQLDQGQIGMRERIYLAEILQAFEDLETDPRQLRTLERLAEDMVAPMPEPGVQDNTLESLFEDPLPGRVHQAQERSPEPEPQPEPEPPPRPRPAPPPEPAPPPRPEPEPEPIAAVHELDDDIWERTPAPAPPPPRPERRAPPPPPPEPDPEPVARAGRARPRPDADDRASGTASATTQRLDPRDRKWWERQLERVKLQGAAGLGALGGVLVLVIALAWWNLEGAVTGLGTGLGDEPLRAIQGLETQVSGLQAEVRALTDALETTRAELAEARRDAPVDDGDADFPDETSETPAPTTPTPTAAPGRRVALKEVRYTLQLGAFLSEERAGRFQRQLAAQGIDTWRIDSGPGSGWIAITEGIYPGWTPAATALAKLPRPLRDAGAWVRELPVGTELYTGRR</sequence>
<keyword evidence="5" id="KW-1185">Reference proteome</keyword>
<feature type="compositionally biased region" description="Pro residues" evidence="1">
    <location>
        <begin position="132"/>
        <end position="157"/>
    </location>
</feature>
<protein>
    <recommendedName>
        <fullName evidence="3">SPOR domain-containing protein</fullName>
    </recommendedName>
</protein>
<evidence type="ECO:0000256" key="2">
    <source>
        <dbReference type="SAM" id="Phobius"/>
    </source>
</evidence>
<dbReference type="Gene3D" id="3.30.70.1070">
    <property type="entry name" value="Sporulation related repeat"/>
    <property type="match status" value="1"/>
</dbReference>
<keyword evidence="2" id="KW-0472">Membrane</keyword>
<feature type="region of interest" description="Disordered" evidence="1">
    <location>
        <begin position="321"/>
        <end position="357"/>
    </location>
</feature>
<comment type="caution">
    <text evidence="4">The sequence shown here is derived from an EMBL/GenBank/DDBJ whole genome shotgun (WGS) entry which is preliminary data.</text>
</comment>